<dbReference type="Gene3D" id="2.30.29.30">
    <property type="entry name" value="Pleckstrin-homology domain (PH domain)/Phosphotyrosine-binding domain (PTB)"/>
    <property type="match status" value="1"/>
</dbReference>
<sequence length="1982" mass="223652">MAAKLLGERLPPQWSYGVTRDGRIFFIDDQSRQTTWVHPLTGEPVQTGYSTLPDLPAGWEQALTIDGTVYYLDHNRRVTTFDHPITGQPLMKSGDRFGTLISPGMGGPARKGSGKARGIKTPSAARGENSKVILRGWLQKQDSGALKLWKKKWCVLADFGLFFYKDEGESNCIGSILLPSYDIKQCKANEVNKKFAFKAEHENMKTFYFAADNQVEMDKWVEALRMASLVQRAPGSGHLPKLIPKSPIMSWDDDVDSPGISPPDMQQYPFSGNHGETSKRRGPDMDSSFQDRQSLQPSLNLQNYGDPYQGQGQQNDYRPGNGFGTFPRNDRGQGQGPRSTNGYGPSDPRYPPDRMDRNRGSQRSNLSQGHSVHDDQRSMSSQRSNQYPSNTMPRNMRPNQFDNSVRPNQLDSSMRSVGSQRSQGYNSLPRDSRSQLGPPIEGQDRPYGHSSPRQPPPNQTAMKGKEDNPYMMMTPHSQQRNERKMDPLKHSNRPLPQEPPPEPLKEKGRSGGGDYASLTRIREKWPNQQLSDRPGVEAPIDREEDQPVLSPTQQRRPDLYVDVPHTYVNVYDESQVRNRDQPPELPSRPPLPVEMRPKLVEDIASSRSPNTQKEMLMAERNLETRMQQPSFFNYPTPTRESLPAFPQNQDSPRSQYSQRSQRSNEQRSQQPSLPQRPDLGGVSSLPENQGHYNVNDPYIKPQHSHMYDHKDSAMLSGHLDGSDATLTNEDERNDKISEFYGLGKYNPKNADNRKDKNRFMSDMDVRANTLPSQPISGVTGEKDFRLRSLPDHVQSMPALYHEQQPLSIVVSDRNQVINSYMNLTPNTSHVSEDPSMSRSDENTERKSAFRRLSSSGSNSLQRIPSGDMGSMSSGYPSLGHSGDYSKSQRYPDQEYIQPQKAMPASSQMSQNKYPWKQDTQQRKPNGPVAPGFTGGQGQKGKRSAAPIQTVKEEPDMPDSQVLQTDLPKRNFLLDGPRLRMSISATDLLGKTHDELVLLLIQLRRDKADLTEQRDSIRKINEQNRPAEFYYRKMLEEGRAMDGEKEAQHRQYQDTKHKLEDVEKKLEVYKPLVNLVCNMVTMGSLYGGDNFMLATEYRKHLLSPEQYSPPKKMLEFSRRNQEEQIVKGIEEDVRHLTEEQADLEEKLERLYSLDRVMQDQSFQVTSLKEDREMLEKALGGLLKKQDQHCTNPRELDVLIQQQKTIERELSRVLQQLAEASKELEETTAENNKLEHEVALLRSKVHGNVSRSKSAPALSSESLRTKMKMEKDLARVKNIMAGLSQEGARLQEMISTLKKPRPGEPGIASSQGQDQQDSGRQQGREGSTYFETDLDSGESKDLGQVTALLASFPRAGQSPGISSPPSSVEQGTSAFRTVSPSSRDVERTFHASPVQASPVHASPVRASPVQATIQAATQQQLETNVEMDGSPNQWDIGDADDNTKRFFGLIPKNLPKQQTVRDVKRNAEARKKKEDDPPPLRVGVIPSDYSDSVNHVYENLPQQKTAPADDTEEKKPWAPSVNTDVANPSGTQRRRSNLHLMTPKPFSLNSKPTPFTSVYTSFSTASQILPQTDAPLLNHNTQLSQSQPSFETMNFEKSQSNATYKPTEPIKMQHTNKTPPPPPVRDSSRYRTSEVNPQSFQDLFAKSPTNRNFDPPVPSILKKGKNNRALNKGRYMTISSSEPVKLEKSSPQSPKLHSQAGDLISSMDVPDIVKSSRARDEQIDERTIEREILYFPEKVTIPERYMPDSDDESVTEDEKAARREKADKIKRILTQQSVHSLSQPDVSKVAGEVHERVEREKEKRALLLGINQELAEQVKRKSLQYAAERRKTWSGSTNKQDMNTSEHLAESDTEKQGDDNNNSFLSPNPKHTRSPLDPKNSTPNSNSYLSTNNISYTSPINSYYDKSSPRKDENSYADSYGNENLSGHYNGNEYSREDNPYNNQYSGEGVEEYSRGDNSDRYEGGALVSKLNIEMNIKNGSKLQ</sequence>
<dbReference type="SMART" id="SM00233">
    <property type="entry name" value="PH"/>
    <property type="match status" value="1"/>
</dbReference>
<organism evidence="4 5">
    <name type="scientific">Mya arenaria</name>
    <name type="common">Soft-shell clam</name>
    <dbReference type="NCBI Taxonomy" id="6604"/>
    <lineage>
        <taxon>Eukaryota</taxon>
        <taxon>Metazoa</taxon>
        <taxon>Spiralia</taxon>
        <taxon>Lophotrochozoa</taxon>
        <taxon>Mollusca</taxon>
        <taxon>Bivalvia</taxon>
        <taxon>Autobranchia</taxon>
        <taxon>Heteroconchia</taxon>
        <taxon>Euheterodonta</taxon>
        <taxon>Imparidentia</taxon>
        <taxon>Neoheterodontei</taxon>
        <taxon>Myida</taxon>
        <taxon>Myoidea</taxon>
        <taxon>Myidae</taxon>
        <taxon>Mya</taxon>
    </lineage>
</organism>
<dbReference type="Pfam" id="PF00169">
    <property type="entry name" value="PH"/>
    <property type="match status" value="1"/>
</dbReference>
<dbReference type="Pfam" id="PF00397">
    <property type="entry name" value="WW"/>
    <property type="match status" value="1"/>
</dbReference>
<dbReference type="PANTHER" id="PTHR12752:SF9">
    <property type="entry name" value="KRAMER, ISOFORM I"/>
    <property type="match status" value="1"/>
</dbReference>
<dbReference type="InterPro" id="IPR040392">
    <property type="entry name" value="PKHA4-7_PH"/>
</dbReference>
<dbReference type="SMART" id="SM00456">
    <property type="entry name" value="WW"/>
    <property type="match status" value="2"/>
</dbReference>
<evidence type="ECO:0000313" key="5">
    <source>
        <dbReference type="Proteomes" id="UP001164746"/>
    </source>
</evidence>
<feature type="compositionally biased region" description="Polar residues" evidence="2">
    <location>
        <begin position="1877"/>
        <end position="1903"/>
    </location>
</feature>
<feature type="compositionally biased region" description="Low complexity" evidence="2">
    <location>
        <begin position="649"/>
        <end position="677"/>
    </location>
</feature>
<feature type="compositionally biased region" description="Polar residues" evidence="2">
    <location>
        <begin position="1831"/>
        <end position="1844"/>
    </location>
</feature>
<feature type="region of interest" description="Disordered" evidence="2">
    <location>
        <begin position="822"/>
        <end position="961"/>
    </location>
</feature>
<feature type="region of interest" description="Disordered" evidence="2">
    <location>
        <begin position="1296"/>
        <end position="1336"/>
    </location>
</feature>
<feature type="compositionally biased region" description="Basic and acidic residues" evidence="2">
    <location>
        <begin position="1457"/>
        <end position="1476"/>
    </location>
</feature>
<feature type="compositionally biased region" description="Polar residues" evidence="2">
    <location>
        <begin position="1366"/>
        <end position="1380"/>
    </location>
</feature>
<feature type="domain" description="WW" evidence="3">
    <location>
        <begin position="59"/>
        <end position="84"/>
    </location>
</feature>
<feature type="compositionally biased region" description="Polar residues" evidence="2">
    <location>
        <begin position="1518"/>
        <end position="1529"/>
    </location>
</feature>
<feature type="compositionally biased region" description="Polar residues" evidence="2">
    <location>
        <begin position="378"/>
        <end position="426"/>
    </location>
</feature>
<feature type="coiled-coil region" evidence="1">
    <location>
        <begin position="1118"/>
        <end position="1152"/>
    </location>
</feature>
<dbReference type="SUPFAM" id="SSF51045">
    <property type="entry name" value="WW domain"/>
    <property type="match status" value="2"/>
</dbReference>
<feature type="compositionally biased region" description="Basic and acidic residues" evidence="2">
    <location>
        <begin position="1754"/>
        <end position="1768"/>
    </location>
</feature>
<evidence type="ECO:0000256" key="2">
    <source>
        <dbReference type="SAM" id="MobiDB-lite"/>
    </source>
</evidence>
<feature type="region of interest" description="Disordered" evidence="2">
    <location>
        <begin position="630"/>
        <end position="704"/>
    </location>
</feature>
<dbReference type="InterPro" id="IPR001849">
    <property type="entry name" value="PH_domain"/>
</dbReference>
<feature type="compositionally biased region" description="Basic and acidic residues" evidence="2">
    <location>
        <begin position="838"/>
        <end position="847"/>
    </location>
</feature>
<dbReference type="Gene3D" id="2.20.70.10">
    <property type="match status" value="2"/>
</dbReference>
<dbReference type="InterPro" id="IPR036020">
    <property type="entry name" value="WW_dom_sf"/>
</dbReference>
<feature type="region of interest" description="Disordered" evidence="2">
    <location>
        <begin position="1826"/>
        <end position="1961"/>
    </location>
</feature>
<feature type="compositionally biased region" description="Polar residues" evidence="2">
    <location>
        <begin position="852"/>
        <end position="862"/>
    </location>
</feature>
<feature type="compositionally biased region" description="Polar residues" evidence="2">
    <location>
        <begin position="630"/>
        <end position="639"/>
    </location>
</feature>
<feature type="compositionally biased region" description="Polar residues" evidence="2">
    <location>
        <begin position="1584"/>
        <end position="1602"/>
    </location>
</feature>
<feature type="compositionally biased region" description="Polar residues" evidence="2">
    <location>
        <begin position="1247"/>
        <end position="1260"/>
    </location>
</feature>
<feature type="region of interest" description="Disordered" evidence="2">
    <location>
        <begin position="1584"/>
        <end position="1631"/>
    </location>
</feature>
<feature type="compositionally biased region" description="Low complexity" evidence="2">
    <location>
        <begin position="1356"/>
        <end position="1365"/>
    </location>
</feature>
<dbReference type="PROSITE" id="PS01159">
    <property type="entry name" value="WW_DOMAIN_1"/>
    <property type="match status" value="2"/>
</dbReference>
<feature type="region of interest" description="Disordered" evidence="2">
    <location>
        <begin position="1643"/>
        <end position="1662"/>
    </location>
</feature>
<dbReference type="CDD" id="cd13248">
    <property type="entry name" value="PH_PEPP1_2_3"/>
    <property type="match status" value="1"/>
</dbReference>
<dbReference type="CDD" id="cd00201">
    <property type="entry name" value="WW"/>
    <property type="match status" value="2"/>
</dbReference>
<feature type="compositionally biased region" description="Basic and acidic residues" evidence="2">
    <location>
        <begin position="350"/>
        <end position="359"/>
    </location>
</feature>
<dbReference type="Pfam" id="PF25541">
    <property type="entry name" value="TBCA_PH"/>
    <property type="match status" value="1"/>
</dbReference>
<feature type="region of interest" description="Disordered" evidence="2">
    <location>
        <begin position="1675"/>
        <end position="1703"/>
    </location>
</feature>
<dbReference type="SUPFAM" id="SSF50729">
    <property type="entry name" value="PH domain-like"/>
    <property type="match status" value="1"/>
</dbReference>
<reference evidence="4" key="1">
    <citation type="submission" date="2022-11" db="EMBL/GenBank/DDBJ databases">
        <title>Centuries of genome instability and evolution in soft-shell clam transmissible cancer (bioRxiv).</title>
        <authorList>
            <person name="Hart S.F.M."/>
            <person name="Yonemitsu M.A."/>
            <person name="Giersch R.M."/>
            <person name="Beal B.F."/>
            <person name="Arriagada G."/>
            <person name="Davis B.W."/>
            <person name="Ostrander E.A."/>
            <person name="Goff S.P."/>
            <person name="Metzger M.J."/>
        </authorList>
    </citation>
    <scope>NUCLEOTIDE SEQUENCE</scope>
    <source>
        <strain evidence="4">MELC-2E11</strain>
        <tissue evidence="4">Siphon/mantle</tissue>
    </source>
</reference>
<feature type="region of interest" description="Disordered" evidence="2">
    <location>
        <begin position="1742"/>
        <end position="1797"/>
    </location>
</feature>
<feature type="compositionally biased region" description="Pro residues" evidence="2">
    <location>
        <begin position="583"/>
        <end position="592"/>
    </location>
</feature>
<feature type="region of interest" description="Disordered" evidence="2">
    <location>
        <begin position="1454"/>
        <end position="1482"/>
    </location>
</feature>
<feature type="compositionally biased region" description="Basic and acidic residues" evidence="2">
    <location>
        <begin position="1950"/>
        <end position="1961"/>
    </location>
</feature>
<feature type="region of interest" description="Disordered" evidence="2">
    <location>
        <begin position="1352"/>
        <end position="1405"/>
    </location>
</feature>
<feature type="compositionally biased region" description="Low complexity" evidence="2">
    <location>
        <begin position="1307"/>
        <end position="1325"/>
    </location>
</feature>
<feature type="compositionally biased region" description="Polar residues" evidence="2">
    <location>
        <begin position="822"/>
        <end position="837"/>
    </location>
</feature>
<evidence type="ECO:0000259" key="3">
    <source>
        <dbReference type="PROSITE" id="PS01159"/>
    </source>
</evidence>
<proteinExistence type="predicted"/>
<feature type="region of interest" description="Disordered" evidence="2">
    <location>
        <begin position="1498"/>
        <end position="1545"/>
    </location>
</feature>
<accession>A0ABY7E4P5</accession>
<feature type="region of interest" description="Disordered" evidence="2">
    <location>
        <begin position="250"/>
        <end position="615"/>
    </location>
</feature>
<dbReference type="Proteomes" id="UP001164746">
    <property type="component" value="Chromosome 4"/>
</dbReference>
<dbReference type="InterPro" id="IPR011993">
    <property type="entry name" value="PH-like_dom_sf"/>
</dbReference>
<protein>
    <submittedName>
        <fullName evidence="4">PKHA7-like protein</fullName>
    </submittedName>
</protein>
<evidence type="ECO:0000313" key="4">
    <source>
        <dbReference type="EMBL" id="WAR03379.1"/>
    </source>
</evidence>
<feature type="domain" description="WW" evidence="3">
    <location>
        <begin position="14"/>
        <end position="39"/>
    </location>
</feature>
<name>A0ABY7E4P5_MYAAR</name>
<keyword evidence="5" id="KW-1185">Reference proteome</keyword>
<dbReference type="InterPro" id="IPR001202">
    <property type="entry name" value="WW_dom"/>
</dbReference>
<gene>
    <name evidence="4" type="ORF">MAR_009937</name>
</gene>
<feature type="compositionally biased region" description="Polar residues" evidence="2">
    <location>
        <begin position="1771"/>
        <end position="1783"/>
    </location>
</feature>
<dbReference type="InterPro" id="IPR057971">
    <property type="entry name" value="PKHA4-7_TBCA"/>
</dbReference>
<feature type="compositionally biased region" description="Polar residues" evidence="2">
    <location>
        <begin position="1919"/>
        <end position="1931"/>
    </location>
</feature>
<feature type="compositionally biased region" description="Basic and acidic residues" evidence="2">
    <location>
        <begin position="1845"/>
        <end position="1856"/>
    </location>
</feature>
<dbReference type="PANTHER" id="PTHR12752">
    <property type="entry name" value="PHOSPHOINOSITOL 3-PHOSPHATE-BINDING PROTEIN"/>
    <property type="match status" value="1"/>
</dbReference>
<feature type="compositionally biased region" description="Polar residues" evidence="2">
    <location>
        <begin position="361"/>
        <end position="370"/>
    </location>
</feature>
<evidence type="ECO:0000256" key="1">
    <source>
        <dbReference type="SAM" id="Coils"/>
    </source>
</evidence>
<keyword evidence="1" id="KW-0175">Coiled coil</keyword>
<feature type="region of interest" description="Disordered" evidence="2">
    <location>
        <begin position="1243"/>
        <end position="1262"/>
    </location>
</feature>
<feature type="compositionally biased region" description="Basic and acidic residues" evidence="2">
    <location>
        <begin position="479"/>
        <end position="489"/>
    </location>
</feature>
<dbReference type="EMBL" id="CP111015">
    <property type="protein sequence ID" value="WAR03379.1"/>
    <property type="molecule type" value="Genomic_DNA"/>
</dbReference>
<feature type="compositionally biased region" description="Polar residues" evidence="2">
    <location>
        <begin position="287"/>
        <end position="303"/>
    </location>
</feature>